<dbReference type="VEuPathDB" id="TriTrypDB:TcG_05420"/>
<reference evidence="1 2" key="1">
    <citation type="journal article" date="2018" name="Microb. Genom.">
        <title>Expanding an expanded genome: long-read sequencing of Trypanosoma cruzi.</title>
        <authorList>
            <person name="Berna L."/>
            <person name="Rodriguez M."/>
            <person name="Chiribao M.L."/>
            <person name="Parodi-Talice A."/>
            <person name="Pita S."/>
            <person name="Rijo G."/>
            <person name="Alvarez-Valin F."/>
            <person name="Robello C."/>
        </authorList>
    </citation>
    <scope>NUCLEOTIDE SEQUENCE [LARGE SCALE GENOMIC DNA]</scope>
    <source>
        <strain evidence="1 2">Dm28c</strain>
    </source>
</reference>
<dbReference type="VEuPathDB" id="TriTrypDB:C4B63_75g50"/>
<organism evidence="1 2">
    <name type="scientific">Trypanosoma cruzi</name>
    <dbReference type="NCBI Taxonomy" id="5693"/>
    <lineage>
        <taxon>Eukaryota</taxon>
        <taxon>Discoba</taxon>
        <taxon>Euglenozoa</taxon>
        <taxon>Kinetoplastea</taxon>
        <taxon>Metakinetoplastina</taxon>
        <taxon>Trypanosomatida</taxon>
        <taxon>Trypanosomatidae</taxon>
        <taxon>Trypanosoma</taxon>
        <taxon>Schizotrypanum</taxon>
    </lineage>
</organism>
<dbReference type="VEuPathDB" id="TriTrypDB:TcBrA4_0063960"/>
<dbReference type="EMBL" id="PRFA01000075">
    <property type="protein sequence ID" value="PWU88382.1"/>
    <property type="molecule type" value="Genomic_DNA"/>
</dbReference>
<dbReference type="VEuPathDB" id="TriTrypDB:TcYC6_0067480"/>
<name>A0A2V2UYV0_TRYCR</name>
<proteinExistence type="predicted"/>
<dbReference type="VEuPathDB" id="TriTrypDB:TcCLB.510767.30"/>
<dbReference type="VEuPathDB" id="TriTrypDB:BCY84_04764"/>
<dbReference type="VEuPathDB" id="TriTrypDB:TCDM_07952"/>
<evidence type="ECO:0000313" key="2">
    <source>
        <dbReference type="Proteomes" id="UP000246121"/>
    </source>
</evidence>
<accession>A0A2V2UYV0</accession>
<dbReference type="VEuPathDB" id="TriTrypDB:C3747_1g841"/>
<gene>
    <name evidence="1" type="ORF">C4B63_75g50</name>
</gene>
<dbReference type="Proteomes" id="UP000246121">
    <property type="component" value="Unassembled WGS sequence"/>
</dbReference>
<protein>
    <submittedName>
        <fullName evidence="1">Uncharacterized protein</fullName>
    </submittedName>
</protein>
<dbReference type="VEuPathDB" id="TriTrypDB:Tc_MARK_5509"/>
<evidence type="ECO:0000313" key="1">
    <source>
        <dbReference type="EMBL" id="PWU88382.1"/>
    </source>
</evidence>
<comment type="caution">
    <text evidence="1">The sequence shown here is derived from an EMBL/GenBank/DDBJ whole genome shotgun (WGS) entry which is preliminary data.</text>
</comment>
<dbReference type="VEuPathDB" id="TriTrypDB:TcCLB.509671.60"/>
<sequence>MLDDRFEEFAAVLSRVCVMRAMDGITLGSGMCTLEELHACGRREMWRERREAEILEQLGAWQAKIVSDWDARHAEWRRGGNAFREVEDKCWVLTCHFTLMDFVSSPFAKFEGCARLFSPLGPCAGLFRAIMQMDEGGAECRGQTMALVHQACPVTTPEMRRARQLLVESRRAWRLLFFVWMRFLLTQKGPPSPENCLVLSSAAEQFLRMQQRGFQKTLMAAKRRSGGSLPHN</sequence>
<dbReference type="VEuPathDB" id="TriTrypDB:TcCL_NonESM05192"/>
<dbReference type="OrthoDB" id="241415at2759"/>
<dbReference type="VEuPathDB" id="TriTrypDB:TCSYLVIO_001076"/>
<dbReference type="VEuPathDB" id="TriTrypDB:ECC02_008421"/>
<dbReference type="AlphaFoldDB" id="A0A2V2UYV0"/>